<comment type="similarity">
    <text evidence="1 5 6">Belongs to the universal ribosomal protein uL5 family.</text>
</comment>
<sequence>MNKFKEKFNKTVVPEMNKKFGYKNAMATPKIIKVVVSAGIGSFKDEAKKESALKSFTQIVGQKPLVNKAKKSIASFKLRQGMPVGYSATLRGDRMYDFLEKLVSVAIPRVRDFRGLEPKLVDQTGNMSIGFKEHISFPESAGEDVRSAFGLGVTVVTSAKSKEKALEMLKLAGFPFKV</sequence>
<evidence type="ECO:0000256" key="4">
    <source>
        <dbReference type="ARBA" id="ARBA00035245"/>
    </source>
</evidence>
<keyword evidence="5" id="KW-0694">RNA-binding</keyword>
<dbReference type="InterPro" id="IPR020930">
    <property type="entry name" value="Ribosomal_uL5_bac-type"/>
</dbReference>
<feature type="domain" description="Large ribosomal subunit protein uL5 C-terminal" evidence="8">
    <location>
        <begin position="83"/>
        <end position="176"/>
    </location>
</feature>
<feature type="domain" description="Large ribosomal subunit protein uL5 N-terminal" evidence="7">
    <location>
        <begin position="24"/>
        <end position="79"/>
    </location>
</feature>
<keyword evidence="5" id="KW-0699">rRNA-binding</keyword>
<keyword evidence="5" id="KW-0820">tRNA-binding</keyword>
<dbReference type="PANTHER" id="PTHR11994">
    <property type="entry name" value="60S RIBOSOMAL PROTEIN L11-RELATED"/>
    <property type="match status" value="1"/>
</dbReference>
<evidence type="ECO:0000259" key="7">
    <source>
        <dbReference type="Pfam" id="PF00281"/>
    </source>
</evidence>
<evidence type="ECO:0000256" key="6">
    <source>
        <dbReference type="RuleBase" id="RU003930"/>
    </source>
</evidence>
<evidence type="ECO:0000313" key="10">
    <source>
        <dbReference type="Proteomes" id="UP000178646"/>
    </source>
</evidence>
<dbReference type="FunFam" id="3.30.1440.10:FF:000001">
    <property type="entry name" value="50S ribosomal protein L5"/>
    <property type="match status" value="1"/>
</dbReference>
<comment type="subunit">
    <text evidence="5">Part of the 50S ribosomal subunit; part of the 5S rRNA/L5/L18/L25 subcomplex. Contacts the 5S rRNA and the P site tRNA. Forms a bridge to the 30S subunit in the 70S ribosome.</text>
</comment>
<accession>A0A1G2PNZ7</accession>
<dbReference type="GO" id="GO:1990904">
    <property type="term" value="C:ribonucleoprotein complex"/>
    <property type="evidence" value="ECO:0007669"/>
    <property type="project" value="UniProtKB-KW"/>
</dbReference>
<keyword evidence="2 5" id="KW-0689">Ribosomal protein</keyword>
<gene>
    <name evidence="5" type="primary">rplE</name>
    <name evidence="9" type="ORF">A2W59_01380</name>
</gene>
<keyword evidence="3 5" id="KW-0687">Ribonucleoprotein</keyword>
<dbReference type="GO" id="GO:0003735">
    <property type="term" value="F:structural constituent of ribosome"/>
    <property type="evidence" value="ECO:0007669"/>
    <property type="project" value="InterPro"/>
</dbReference>
<evidence type="ECO:0000256" key="5">
    <source>
        <dbReference type="HAMAP-Rule" id="MF_01333"/>
    </source>
</evidence>
<dbReference type="NCBIfam" id="NF000585">
    <property type="entry name" value="PRK00010.1"/>
    <property type="match status" value="1"/>
</dbReference>
<evidence type="ECO:0000256" key="3">
    <source>
        <dbReference type="ARBA" id="ARBA00023274"/>
    </source>
</evidence>
<dbReference type="InterPro" id="IPR022803">
    <property type="entry name" value="Ribosomal_uL5_dom_sf"/>
</dbReference>
<dbReference type="InterPro" id="IPR002132">
    <property type="entry name" value="Ribosomal_uL5"/>
</dbReference>
<evidence type="ECO:0000313" key="9">
    <source>
        <dbReference type="EMBL" id="OHA50065.1"/>
    </source>
</evidence>
<dbReference type="SUPFAM" id="SSF55282">
    <property type="entry name" value="RL5-like"/>
    <property type="match status" value="1"/>
</dbReference>
<dbReference type="GO" id="GO:0019843">
    <property type="term" value="F:rRNA binding"/>
    <property type="evidence" value="ECO:0007669"/>
    <property type="project" value="UniProtKB-UniRule"/>
</dbReference>
<dbReference type="EMBL" id="MHSU01000025">
    <property type="protein sequence ID" value="OHA50065.1"/>
    <property type="molecule type" value="Genomic_DNA"/>
</dbReference>
<dbReference type="InterPro" id="IPR031310">
    <property type="entry name" value="Ribosomal_uL5_N"/>
</dbReference>
<dbReference type="InterPro" id="IPR031309">
    <property type="entry name" value="Ribosomal_uL5_C"/>
</dbReference>
<dbReference type="Pfam" id="PF00673">
    <property type="entry name" value="Ribosomal_L5_C"/>
    <property type="match status" value="1"/>
</dbReference>
<organism evidence="9 10">
    <name type="scientific">Candidatus Terrybacteria bacterium RIFCSPHIGHO2_02_41_19</name>
    <dbReference type="NCBI Taxonomy" id="1802364"/>
    <lineage>
        <taxon>Bacteria</taxon>
        <taxon>Candidatus Terryibacteriota</taxon>
    </lineage>
</organism>
<comment type="caution">
    <text evidence="9">The sequence shown here is derived from an EMBL/GenBank/DDBJ whole genome shotgun (WGS) entry which is preliminary data.</text>
</comment>
<dbReference type="Proteomes" id="UP000178646">
    <property type="component" value="Unassembled WGS sequence"/>
</dbReference>
<proteinExistence type="inferred from homology"/>
<dbReference type="GO" id="GO:0005840">
    <property type="term" value="C:ribosome"/>
    <property type="evidence" value="ECO:0007669"/>
    <property type="project" value="UniProtKB-KW"/>
</dbReference>
<dbReference type="AlphaFoldDB" id="A0A1G2PNZ7"/>
<dbReference type="PIRSF" id="PIRSF002161">
    <property type="entry name" value="Ribosomal_L5"/>
    <property type="match status" value="1"/>
</dbReference>
<dbReference type="GO" id="GO:0006412">
    <property type="term" value="P:translation"/>
    <property type="evidence" value="ECO:0007669"/>
    <property type="project" value="UniProtKB-UniRule"/>
</dbReference>
<protein>
    <recommendedName>
        <fullName evidence="4 5">Large ribosomal subunit protein uL5</fullName>
    </recommendedName>
</protein>
<evidence type="ECO:0000256" key="2">
    <source>
        <dbReference type="ARBA" id="ARBA00022980"/>
    </source>
</evidence>
<name>A0A1G2PNZ7_9BACT</name>
<dbReference type="GO" id="GO:0000049">
    <property type="term" value="F:tRNA binding"/>
    <property type="evidence" value="ECO:0007669"/>
    <property type="project" value="UniProtKB-UniRule"/>
</dbReference>
<comment type="function">
    <text evidence="5">This is 1 of the proteins that bind and probably mediate the attachment of the 5S RNA into the large ribosomal subunit, where it forms part of the central protuberance. In the 70S ribosome it contacts protein S13 of the 30S subunit (bridge B1b), connecting the 2 subunits; this bridge is implicated in subunit movement. Contacts the P site tRNA; the 5S rRNA and some of its associated proteins might help stabilize positioning of ribosome-bound tRNAs.</text>
</comment>
<dbReference type="Gene3D" id="3.30.1440.10">
    <property type="match status" value="1"/>
</dbReference>
<evidence type="ECO:0000256" key="1">
    <source>
        <dbReference type="ARBA" id="ARBA00008553"/>
    </source>
</evidence>
<dbReference type="Pfam" id="PF00281">
    <property type="entry name" value="Ribosomal_L5"/>
    <property type="match status" value="1"/>
</dbReference>
<reference evidence="9 10" key="1">
    <citation type="journal article" date="2016" name="Nat. Commun.">
        <title>Thousands of microbial genomes shed light on interconnected biogeochemical processes in an aquifer system.</title>
        <authorList>
            <person name="Anantharaman K."/>
            <person name="Brown C.T."/>
            <person name="Hug L.A."/>
            <person name="Sharon I."/>
            <person name="Castelle C.J."/>
            <person name="Probst A.J."/>
            <person name="Thomas B.C."/>
            <person name="Singh A."/>
            <person name="Wilkins M.J."/>
            <person name="Karaoz U."/>
            <person name="Brodie E.L."/>
            <person name="Williams K.H."/>
            <person name="Hubbard S.S."/>
            <person name="Banfield J.F."/>
        </authorList>
    </citation>
    <scope>NUCLEOTIDE SEQUENCE [LARGE SCALE GENOMIC DNA]</scope>
</reference>
<evidence type="ECO:0000259" key="8">
    <source>
        <dbReference type="Pfam" id="PF00673"/>
    </source>
</evidence>
<dbReference type="HAMAP" id="MF_01333_B">
    <property type="entry name" value="Ribosomal_uL5_B"/>
    <property type="match status" value="1"/>
</dbReference>